<evidence type="ECO:0000256" key="1">
    <source>
        <dbReference type="ARBA" id="ARBA00022676"/>
    </source>
</evidence>
<evidence type="ECO:0000313" key="6">
    <source>
        <dbReference type="EMBL" id="CAE7579436.1"/>
    </source>
</evidence>
<dbReference type="InterPro" id="IPR050271">
    <property type="entry name" value="UDP-glycosyltransferase"/>
</dbReference>
<dbReference type="Pfam" id="PF00201">
    <property type="entry name" value="UDPGT"/>
    <property type="match status" value="1"/>
</dbReference>
<dbReference type="PANTHER" id="PTHR48043:SF145">
    <property type="entry name" value="FI06409P-RELATED"/>
    <property type="match status" value="1"/>
</dbReference>
<dbReference type="PROSITE" id="PS50076">
    <property type="entry name" value="DNAJ_2"/>
    <property type="match status" value="1"/>
</dbReference>
<dbReference type="CDD" id="cd06257">
    <property type="entry name" value="DnaJ"/>
    <property type="match status" value="1"/>
</dbReference>
<dbReference type="CDD" id="cd03784">
    <property type="entry name" value="GT1_Gtf-like"/>
    <property type="match status" value="1"/>
</dbReference>
<feature type="region of interest" description="Disordered" evidence="3">
    <location>
        <begin position="908"/>
        <end position="939"/>
    </location>
</feature>
<protein>
    <submittedName>
        <fullName evidence="6">UGT2B20 protein</fullName>
    </submittedName>
</protein>
<dbReference type="OrthoDB" id="437172at2759"/>
<keyword evidence="4" id="KW-0812">Transmembrane</keyword>
<dbReference type="PANTHER" id="PTHR48043">
    <property type="entry name" value="EG:EG0003.4 PROTEIN-RELATED"/>
    <property type="match status" value="1"/>
</dbReference>
<feature type="region of interest" description="Disordered" evidence="3">
    <location>
        <begin position="462"/>
        <end position="483"/>
    </location>
</feature>
<dbReference type="EMBL" id="CAJNDS010002738">
    <property type="protein sequence ID" value="CAE7579436.1"/>
    <property type="molecule type" value="Genomic_DNA"/>
</dbReference>
<evidence type="ECO:0000256" key="3">
    <source>
        <dbReference type="SAM" id="MobiDB-lite"/>
    </source>
</evidence>
<keyword evidence="1" id="KW-0328">Glycosyltransferase</keyword>
<feature type="domain" description="J" evidence="5">
    <location>
        <begin position="197"/>
        <end position="296"/>
    </location>
</feature>
<keyword evidence="4" id="KW-0472">Membrane</keyword>
<proteinExistence type="predicted"/>
<dbReference type="SUPFAM" id="SSF46565">
    <property type="entry name" value="Chaperone J-domain"/>
    <property type="match status" value="1"/>
</dbReference>
<comment type="caution">
    <text evidence="6">The sequence shown here is derived from an EMBL/GenBank/DDBJ whole genome shotgun (WGS) entry which is preliminary data.</text>
</comment>
<dbReference type="SUPFAM" id="SSF53756">
    <property type="entry name" value="UDP-Glycosyltransferase/glycogen phosphorylase"/>
    <property type="match status" value="1"/>
</dbReference>
<keyword evidence="2" id="KW-0808">Transferase</keyword>
<evidence type="ECO:0000256" key="4">
    <source>
        <dbReference type="SAM" id="Phobius"/>
    </source>
</evidence>
<evidence type="ECO:0000313" key="7">
    <source>
        <dbReference type="Proteomes" id="UP000604046"/>
    </source>
</evidence>
<dbReference type="Gene3D" id="3.40.50.2000">
    <property type="entry name" value="Glycogen Phosphorylase B"/>
    <property type="match status" value="2"/>
</dbReference>
<dbReference type="Gene3D" id="1.10.287.110">
    <property type="entry name" value="DnaJ domain"/>
    <property type="match status" value="1"/>
</dbReference>
<dbReference type="GO" id="GO:0008194">
    <property type="term" value="F:UDP-glycosyltransferase activity"/>
    <property type="evidence" value="ECO:0007669"/>
    <property type="project" value="InterPro"/>
</dbReference>
<dbReference type="InterPro" id="IPR002213">
    <property type="entry name" value="UDP_glucos_trans"/>
</dbReference>
<dbReference type="AlphaFoldDB" id="A0A812UQM6"/>
<organism evidence="6 7">
    <name type="scientific">Symbiodinium natans</name>
    <dbReference type="NCBI Taxonomy" id="878477"/>
    <lineage>
        <taxon>Eukaryota</taxon>
        <taxon>Sar</taxon>
        <taxon>Alveolata</taxon>
        <taxon>Dinophyceae</taxon>
        <taxon>Suessiales</taxon>
        <taxon>Symbiodiniaceae</taxon>
        <taxon>Symbiodinium</taxon>
    </lineage>
</organism>
<evidence type="ECO:0000259" key="5">
    <source>
        <dbReference type="PROSITE" id="PS50076"/>
    </source>
</evidence>
<keyword evidence="7" id="KW-1185">Reference proteome</keyword>
<name>A0A812UQM6_9DINO</name>
<keyword evidence="4" id="KW-1133">Transmembrane helix</keyword>
<gene>
    <name evidence="6" type="primary">UGT2B20</name>
    <name evidence="6" type="ORF">SNAT2548_LOCUS33060</name>
</gene>
<dbReference type="Proteomes" id="UP000604046">
    <property type="component" value="Unassembled WGS sequence"/>
</dbReference>
<accession>A0A812UQM6</accession>
<evidence type="ECO:0000256" key="2">
    <source>
        <dbReference type="ARBA" id="ARBA00022679"/>
    </source>
</evidence>
<dbReference type="InterPro" id="IPR001623">
    <property type="entry name" value="DnaJ_domain"/>
</dbReference>
<feature type="transmembrane region" description="Helical" evidence="4">
    <location>
        <begin position="884"/>
        <end position="906"/>
    </location>
</feature>
<reference evidence="6" key="1">
    <citation type="submission" date="2021-02" db="EMBL/GenBank/DDBJ databases">
        <authorList>
            <person name="Dougan E. K."/>
            <person name="Rhodes N."/>
            <person name="Thang M."/>
            <person name="Chan C."/>
        </authorList>
    </citation>
    <scope>NUCLEOTIDE SEQUENCE</scope>
</reference>
<sequence>MAYSTIKFEANHGAIKACEQARQLHADRTRGHSGHQEGQPDEYALVALLLCLKANLGAADQEIIEHFLASHPPKASQLAGAVKALVSALVADGGIQLFGQVPETRLTRSQRVFWHVCVRHLAQWYKRTGWLRGCGTCSLTGYLVQIEQTLHSEVDPIGLWSLVQILGSFGHYETLNVCVPCRAVSHAWCVHALRFDDAYRMFACEDVMPSQHFVQDASLDDVRKSYRKLARAQALRHHPDKNPSDLAGAKPSALTLLERLASRSDLIKAEAGTDAAKTCQDFGTVKTKEKVTDIYGHNVLALGTVAKTISKPKSDADLPGSGPGLVRFGDHGEPIQVVEARREGGDLPRDFWTSESGLAWTDLRGERLRTQDVKEANKNMDAVQRKMRELSSEVSEIWFVSWQHAGHIKALCPIALELVRRGHEVKFVLHDEVRSLLPAQLTALSAGRLPWSWDEELHFRQALWDPTPPGPPEQADQNDSRKAELSEEYFSGSQRSLLEGLNRTLHERPRDQWPALLAIDVSSVGAMDLAEKLQLRFAVISSWPVGPTLQSVGEPSLGEHTWLPSEFFAFTQSADQQSLADRTKRLLATFGLPWLMSWAGFHAPRRRLRAALDLGALQLLEAPTTEVNGGRPLVIILSHWGLDRPRPLPPRAVLVGPVEDYTVKLQQMPALNRRVEEWLQADNSSIVYISFGTNVKPKEKVVRTLLKAAEAMEDFRFLWDAHEEEVEALLAPSLSTASDGQAHVAALPANVLFAPGVPQLGVLASGRISSFVTHCGLNSVHEALHFGVPMLGLPFVGDQMVTARLIVESGAGLRLSVPNLEVLPIQEALRRLVFPSFREHAAAAGRIGRHAGGASSAADFLLMAQHGVGHLQMLVERVPHSGRLWDVILLILVPCVLLAALGMLGLRSSQPPDNEDSAPSGGPSGKTSAASVRNRKKRS</sequence>
<dbReference type="InterPro" id="IPR036869">
    <property type="entry name" value="J_dom_sf"/>
</dbReference>